<reference evidence="2" key="1">
    <citation type="submission" date="2015-12" db="EMBL/GenBank/DDBJ databases">
        <title>FDA dAtabase for Regulatory Grade micrObial Sequences (FDA-ARGOS): Supporting development and validation of Infectious Disease Dx tests.</title>
        <authorList>
            <person name="Case J."/>
            <person name="Tallon L."/>
            <person name="Sadzewicz L."/>
            <person name="Sengamalay N."/>
            <person name="Ott S."/>
            <person name="Godinez A."/>
            <person name="Nagaraj S."/>
            <person name="Nadendla S."/>
            <person name="Sichtig H."/>
        </authorList>
    </citation>
    <scope>NUCLEOTIDE SEQUENCE [LARGE SCALE GENOMIC DNA]</scope>
    <source>
        <strain evidence="2">FDAARGOS_147</strain>
    </source>
</reference>
<evidence type="ECO:0000313" key="2">
    <source>
        <dbReference type="Proteomes" id="UP000060602"/>
    </source>
</evidence>
<accession>A0A0X8NYG1</accession>
<gene>
    <name evidence="1" type="ORF">AL504_11440</name>
</gene>
<dbReference type="Gene3D" id="6.10.290.10">
    <property type="match status" value="1"/>
</dbReference>
<name>A0A0X8NYG1_ALCXX</name>
<sequence>MADFQMHLDALDEAIRINDLVAVKYALVMARSSSRALSDFFERIFDDIENIGWADDRPWADIPEDYELPASYNYSGK</sequence>
<evidence type="ECO:0000313" key="1">
    <source>
        <dbReference type="EMBL" id="AMG36585.1"/>
    </source>
</evidence>
<dbReference type="Proteomes" id="UP000060602">
    <property type="component" value="Chromosome"/>
</dbReference>
<proteinExistence type="predicted"/>
<dbReference type="AlphaFoldDB" id="A0A0X8NYG1"/>
<dbReference type="EMBL" id="CP014060">
    <property type="protein sequence ID" value="AMG36585.1"/>
    <property type="molecule type" value="Genomic_DNA"/>
</dbReference>
<protein>
    <submittedName>
        <fullName evidence="1">Uncharacterized protein</fullName>
    </submittedName>
</protein>
<organism evidence="1 2">
    <name type="scientific">Alcaligenes xylosoxydans xylosoxydans</name>
    <name type="common">Achromobacter xylosoxidans</name>
    <dbReference type="NCBI Taxonomy" id="85698"/>
    <lineage>
        <taxon>Bacteria</taxon>
        <taxon>Pseudomonadati</taxon>
        <taxon>Pseudomonadota</taxon>
        <taxon>Betaproteobacteria</taxon>
        <taxon>Burkholderiales</taxon>
        <taxon>Alcaligenaceae</taxon>
        <taxon>Achromobacter</taxon>
    </lineage>
</organism>